<keyword evidence="6 9" id="KW-0472">Membrane</keyword>
<evidence type="ECO:0000256" key="5">
    <source>
        <dbReference type="ARBA" id="ARBA00022989"/>
    </source>
</evidence>
<evidence type="ECO:0000256" key="7">
    <source>
        <dbReference type="ARBA" id="ARBA00052145"/>
    </source>
</evidence>
<dbReference type="PANTHER" id="PTHR32385:SF20">
    <property type="entry name" value="MANNOSYL PHOSPHORYLINOSITOL CERAMIDE SYNTHASE CSH1-RELATED"/>
    <property type="match status" value="1"/>
</dbReference>
<dbReference type="GO" id="GO:0103064">
    <property type="term" value="F:inositol phosphorylceramide mannosyltransferase activity"/>
    <property type="evidence" value="ECO:0007669"/>
    <property type="project" value="UniProtKB-EC"/>
</dbReference>
<reference evidence="10" key="1">
    <citation type="submission" date="2023-04" db="EMBL/GenBank/DDBJ databases">
        <title>Ambrosiozyma monospora NBRC 1965.</title>
        <authorList>
            <person name="Ichikawa N."/>
            <person name="Sato H."/>
            <person name="Tonouchi N."/>
        </authorList>
    </citation>
    <scope>NUCLEOTIDE SEQUENCE</scope>
    <source>
        <strain evidence="10">NBRC 1965</strain>
    </source>
</reference>
<evidence type="ECO:0000256" key="1">
    <source>
        <dbReference type="ARBA" id="ARBA00004141"/>
    </source>
</evidence>
<dbReference type="GO" id="GO:0051999">
    <property type="term" value="P:mannosyl-inositol phosphorylceramide biosynthetic process"/>
    <property type="evidence" value="ECO:0007669"/>
    <property type="project" value="TreeGrafter"/>
</dbReference>
<evidence type="ECO:0000256" key="4">
    <source>
        <dbReference type="ARBA" id="ARBA00022692"/>
    </source>
</evidence>
<dbReference type="Proteomes" id="UP001165063">
    <property type="component" value="Unassembled WGS sequence"/>
</dbReference>
<protein>
    <recommendedName>
        <fullName evidence="8">inositol phosphorylceramide mannosyltransferase</fullName>
        <ecNumber evidence="8">2.4.1.370</ecNumber>
    </recommendedName>
</protein>
<feature type="transmembrane region" description="Helical" evidence="9">
    <location>
        <begin position="270"/>
        <end position="295"/>
    </location>
</feature>
<evidence type="ECO:0000313" key="11">
    <source>
        <dbReference type="Proteomes" id="UP001165063"/>
    </source>
</evidence>
<comment type="caution">
    <text evidence="10">The sequence shown here is derived from an EMBL/GenBank/DDBJ whole genome shotgun (WGS) entry which is preliminary data.</text>
</comment>
<dbReference type="EMBL" id="BSXU01000193">
    <property type="protein sequence ID" value="GMG19734.1"/>
    <property type="molecule type" value="Genomic_DNA"/>
</dbReference>
<proteinExistence type="inferred from homology"/>
<evidence type="ECO:0000256" key="9">
    <source>
        <dbReference type="SAM" id="Phobius"/>
    </source>
</evidence>
<dbReference type="FunFam" id="3.90.550.20:FF:000001">
    <property type="entry name" value="MIPC synthase subunit (SurA)"/>
    <property type="match status" value="1"/>
</dbReference>
<keyword evidence="3" id="KW-0808">Transferase</keyword>
<dbReference type="GO" id="GO:0016020">
    <property type="term" value="C:membrane"/>
    <property type="evidence" value="ECO:0007669"/>
    <property type="project" value="UniProtKB-SubCell"/>
</dbReference>
<keyword evidence="5 9" id="KW-1133">Transmembrane helix</keyword>
<gene>
    <name evidence="10" type="ORF">Amon01_000069200</name>
</gene>
<dbReference type="GO" id="GO:0006676">
    <property type="term" value="P:mannosyl diphosphorylinositol ceramide metabolic process"/>
    <property type="evidence" value="ECO:0007669"/>
    <property type="project" value="UniProtKB-ARBA"/>
</dbReference>
<keyword evidence="4 9" id="KW-0812">Transmembrane</keyword>
<keyword evidence="11" id="KW-1185">Reference proteome</keyword>
<evidence type="ECO:0000256" key="3">
    <source>
        <dbReference type="ARBA" id="ARBA00022679"/>
    </source>
</evidence>
<dbReference type="OrthoDB" id="3647at2759"/>
<comment type="subcellular location">
    <subcellularLocation>
        <location evidence="1">Membrane</location>
        <topology evidence="1">Multi-pass membrane protein</topology>
    </subcellularLocation>
</comment>
<comment type="catalytic activity">
    <reaction evidence="7">
        <text>a 1D-myo-inositol-1-phospho-N-[(R)-2-hydroxy-very-long-chain fatty acyl]-(R)-4-hydroxysphingoid base + GDP-alpha-D-mannose = an alpha-D-mannosyl-(1&lt;-&gt;6)-1D-myo-inositol-1-phospho-N-[(R)-2-hydroxy-very-long-chain fatty acyl]-(R)-4-hydroxysphingoid base + GDP + H(+)</text>
        <dbReference type="Rhea" id="RHEA:64596"/>
        <dbReference type="ChEBI" id="CHEBI:15378"/>
        <dbReference type="ChEBI" id="CHEBI:57527"/>
        <dbReference type="ChEBI" id="CHEBI:58189"/>
        <dbReference type="ChEBI" id="CHEBI:155885"/>
        <dbReference type="ChEBI" id="CHEBI:155926"/>
        <dbReference type="EC" id="2.4.1.370"/>
    </reaction>
    <physiologicalReaction direction="left-to-right" evidence="7">
        <dbReference type="Rhea" id="RHEA:64597"/>
    </physiologicalReaction>
</comment>
<dbReference type="Gene3D" id="3.90.550.20">
    <property type="match status" value="1"/>
</dbReference>
<evidence type="ECO:0000256" key="6">
    <source>
        <dbReference type="ARBA" id="ARBA00023136"/>
    </source>
</evidence>
<dbReference type="Pfam" id="PF04488">
    <property type="entry name" value="Gly_transf_sug"/>
    <property type="match status" value="1"/>
</dbReference>
<organism evidence="10 11">
    <name type="scientific">Ambrosiozyma monospora</name>
    <name type="common">Yeast</name>
    <name type="synonym">Endomycopsis monosporus</name>
    <dbReference type="NCBI Taxonomy" id="43982"/>
    <lineage>
        <taxon>Eukaryota</taxon>
        <taxon>Fungi</taxon>
        <taxon>Dikarya</taxon>
        <taxon>Ascomycota</taxon>
        <taxon>Saccharomycotina</taxon>
        <taxon>Pichiomycetes</taxon>
        <taxon>Pichiales</taxon>
        <taxon>Pichiaceae</taxon>
        <taxon>Ambrosiozyma</taxon>
    </lineage>
</organism>
<accession>A0A9W6YLS8</accession>
<dbReference type="InterPro" id="IPR007577">
    <property type="entry name" value="GlycoTrfase_DXD_sugar-bd_CS"/>
</dbReference>
<dbReference type="AlphaFoldDB" id="A0A9W6YLS8"/>
<evidence type="ECO:0000256" key="8">
    <source>
        <dbReference type="ARBA" id="ARBA00066893"/>
    </source>
</evidence>
<feature type="transmembrane region" description="Helical" evidence="9">
    <location>
        <begin position="7"/>
        <end position="26"/>
    </location>
</feature>
<evidence type="ECO:0000313" key="10">
    <source>
        <dbReference type="EMBL" id="GMG19734.1"/>
    </source>
</evidence>
<dbReference type="PANTHER" id="PTHR32385">
    <property type="entry name" value="MANNOSYL PHOSPHORYLINOSITOL CERAMIDE SYNTHASE"/>
    <property type="match status" value="1"/>
</dbReference>
<dbReference type="EC" id="2.4.1.370" evidence="8"/>
<dbReference type="InterPro" id="IPR051706">
    <property type="entry name" value="Glycosyltransferase_domain"/>
</dbReference>
<dbReference type="InterPro" id="IPR029044">
    <property type="entry name" value="Nucleotide-diphossugar_trans"/>
</dbReference>
<sequence>MQIKKEIIYLFYVHVVIVIFFTYQLFNLITLLFDIGRYNDAFTDAELNPVTDVDRPQLIPKIIHQTYKTADIPEVWKKSQQTCIDLHPDYQYILWTDEMSRDFIAEEYPWFLKTFDSYKYPIQRADAIRYFVLSHFGGVYIDLDDGCSRRLDPLLTVPAFVRKTAPSGISNDIMGSVPRHPFFLKVIDSLKSYHINWVVPYITIMYSTGPLFLSAVWQSYKRWGVPAAAIVRIVLPPDYKGTERSFFQVTKGNSWHQDDAKVLLTIAKHIPITVVCGFLLAFTLMYLEYLIVCYFTSSHFSRFRKGCWNLITLKPWSYGNNYTRLNPHKQAKYLKTRNRKDSNLPVALNIDLEKNVSEIIDEEVY</sequence>
<evidence type="ECO:0000256" key="2">
    <source>
        <dbReference type="ARBA" id="ARBA00009003"/>
    </source>
</evidence>
<dbReference type="SUPFAM" id="SSF53448">
    <property type="entry name" value="Nucleotide-diphospho-sugar transferases"/>
    <property type="match status" value="1"/>
</dbReference>
<dbReference type="GO" id="GO:0031501">
    <property type="term" value="C:mannosyltransferase complex"/>
    <property type="evidence" value="ECO:0007669"/>
    <property type="project" value="UniProtKB-ARBA"/>
</dbReference>
<name>A0A9W6YLS8_AMBMO</name>
<comment type="similarity">
    <text evidence="2">Belongs to the glycosyltransferase 32 family.</text>
</comment>